<dbReference type="Pfam" id="PF02463">
    <property type="entry name" value="SMC_N"/>
    <property type="match status" value="1"/>
</dbReference>
<dbReference type="GO" id="GO:0005524">
    <property type="term" value="F:ATP binding"/>
    <property type="evidence" value="ECO:0007669"/>
    <property type="project" value="UniProtKB-UniRule"/>
</dbReference>
<dbReference type="InterPro" id="IPR042174">
    <property type="entry name" value="RecF_2"/>
</dbReference>
<proteinExistence type="inferred from homology"/>
<dbReference type="KEGG" id="buy:D8S85_08055"/>
<keyword evidence="6 9" id="KW-0547">Nucleotide-binding</keyword>
<dbReference type="InterPro" id="IPR027417">
    <property type="entry name" value="P-loop_NTPase"/>
</dbReference>
<dbReference type="GO" id="GO:0006260">
    <property type="term" value="P:DNA replication"/>
    <property type="evidence" value="ECO:0007669"/>
    <property type="project" value="UniProtKB-UniRule"/>
</dbReference>
<keyword evidence="9 10" id="KW-0742">SOS response</keyword>
<organism evidence="12 13">
    <name type="scientific">Butyricimonas faecalis</name>
    <dbReference type="NCBI Taxonomy" id="2093856"/>
    <lineage>
        <taxon>Bacteria</taxon>
        <taxon>Pseudomonadati</taxon>
        <taxon>Bacteroidota</taxon>
        <taxon>Bacteroidia</taxon>
        <taxon>Bacteroidales</taxon>
        <taxon>Odoribacteraceae</taxon>
        <taxon>Butyricimonas</taxon>
    </lineage>
</organism>
<accession>A0A3Q9IQ63</accession>
<dbReference type="NCBIfam" id="TIGR00611">
    <property type="entry name" value="recf"/>
    <property type="match status" value="1"/>
</dbReference>
<dbReference type="Proteomes" id="UP000270673">
    <property type="component" value="Chromosome"/>
</dbReference>
<name>A0A3Q9IQ63_9BACT</name>
<evidence type="ECO:0000256" key="2">
    <source>
        <dbReference type="ARBA" id="ARBA00008016"/>
    </source>
</evidence>
<dbReference type="GO" id="GO:0009432">
    <property type="term" value="P:SOS response"/>
    <property type="evidence" value="ECO:0007669"/>
    <property type="project" value="UniProtKB-UniRule"/>
</dbReference>
<dbReference type="InterPro" id="IPR003395">
    <property type="entry name" value="RecF/RecN/SMC_N"/>
</dbReference>
<dbReference type="PROSITE" id="PS00618">
    <property type="entry name" value="RECF_2"/>
    <property type="match status" value="1"/>
</dbReference>
<dbReference type="PROSITE" id="PS00617">
    <property type="entry name" value="RECF_1"/>
    <property type="match status" value="1"/>
</dbReference>
<sequence length="368" mass="42298">MILRNLNIVNYKNIAEVSVTCCPRFNCFIGNNGVGKTNILDAVYQLSMCKSYFNLPDAQNIRHGEAFFMIEGQYVHGNEEIDVYCGVKRGQKKIFKKNKKAYMRLSDHIGLLPLVIISPADVVLIDGASEERRRFIDGVISQCDKEYLQLLIRYNRVLVQRNSFLKEYAGRSIDADMLSVWDEQLADCGCVILERRRAFVYELEEMFQVYYDRVALGREKVMLEYSTTIKNDDFLASLRDSFDRDRILTYTTVGVHRDDLNLSLEGYPVKKLGSQGQKKSFLTALKLAQFAYLVKQKGVKPLLLLDDIFDKLDADRVSQIIQIVSSTDFGQVFVTDTNREHIDEILQQHAMEYKIFHVVGGNVADLKY</sequence>
<keyword evidence="13" id="KW-1185">Reference proteome</keyword>
<dbReference type="InterPro" id="IPR001238">
    <property type="entry name" value="DNA-binding_RecF"/>
</dbReference>
<dbReference type="InterPro" id="IPR018078">
    <property type="entry name" value="DNA-binding_RecF_CS"/>
</dbReference>
<gene>
    <name evidence="9" type="primary">recF</name>
    <name evidence="12" type="ORF">D8S85_08055</name>
</gene>
<keyword evidence="9 10" id="KW-0234">DNA repair</keyword>
<evidence type="ECO:0000256" key="7">
    <source>
        <dbReference type="ARBA" id="ARBA00022840"/>
    </source>
</evidence>
<dbReference type="EMBL" id="CP032819">
    <property type="protein sequence ID" value="AZS29518.1"/>
    <property type="molecule type" value="Genomic_DNA"/>
</dbReference>
<reference evidence="12 13" key="1">
    <citation type="submission" date="2018-10" db="EMBL/GenBank/DDBJ databases">
        <title>Butyricimonas faecalis sp. nov., isolated from human faeces and emended description of the genus Butyricimonas.</title>
        <authorList>
            <person name="Le Roy T."/>
            <person name="Van der Smissen P."/>
            <person name="Paquot A."/>
            <person name="Delzenne N."/>
            <person name="Muccioli G."/>
            <person name="Collet J.-F."/>
            <person name="Cani P.D."/>
        </authorList>
    </citation>
    <scope>NUCLEOTIDE SEQUENCE [LARGE SCALE GENOMIC DNA]</scope>
    <source>
        <strain evidence="12 13">H184</strain>
    </source>
</reference>
<keyword evidence="8 9" id="KW-0238">DNA-binding</keyword>
<dbReference type="RefSeq" id="WP_106480246.1">
    <property type="nucleotide sequence ID" value="NZ_CP032819.1"/>
</dbReference>
<dbReference type="Gene3D" id="1.20.1050.90">
    <property type="entry name" value="RecF/RecN/SMC, N-terminal domain"/>
    <property type="match status" value="1"/>
</dbReference>
<evidence type="ECO:0000313" key="13">
    <source>
        <dbReference type="Proteomes" id="UP000270673"/>
    </source>
</evidence>
<evidence type="ECO:0000259" key="11">
    <source>
        <dbReference type="Pfam" id="PF02463"/>
    </source>
</evidence>
<dbReference type="GO" id="GO:0000731">
    <property type="term" value="P:DNA synthesis involved in DNA repair"/>
    <property type="evidence" value="ECO:0007669"/>
    <property type="project" value="TreeGrafter"/>
</dbReference>
<comment type="subcellular location">
    <subcellularLocation>
        <location evidence="1 9 10">Cytoplasm</location>
    </subcellularLocation>
</comment>
<comment type="similarity">
    <text evidence="2 9 10">Belongs to the RecF family.</text>
</comment>
<dbReference type="AlphaFoldDB" id="A0A3Q9IQ63"/>
<evidence type="ECO:0000256" key="5">
    <source>
        <dbReference type="ARBA" id="ARBA00022705"/>
    </source>
</evidence>
<dbReference type="OrthoDB" id="9803889at2"/>
<evidence type="ECO:0000256" key="1">
    <source>
        <dbReference type="ARBA" id="ARBA00004496"/>
    </source>
</evidence>
<dbReference type="PANTHER" id="PTHR32182:SF0">
    <property type="entry name" value="DNA REPLICATION AND REPAIR PROTEIN RECF"/>
    <property type="match status" value="1"/>
</dbReference>
<evidence type="ECO:0000256" key="3">
    <source>
        <dbReference type="ARBA" id="ARBA00020170"/>
    </source>
</evidence>
<evidence type="ECO:0000256" key="10">
    <source>
        <dbReference type="RuleBase" id="RU000578"/>
    </source>
</evidence>
<evidence type="ECO:0000256" key="6">
    <source>
        <dbReference type="ARBA" id="ARBA00022741"/>
    </source>
</evidence>
<keyword evidence="9 10" id="KW-0227">DNA damage</keyword>
<keyword evidence="7 9" id="KW-0067">ATP-binding</keyword>
<dbReference type="GO" id="GO:0006302">
    <property type="term" value="P:double-strand break repair"/>
    <property type="evidence" value="ECO:0007669"/>
    <property type="project" value="TreeGrafter"/>
</dbReference>
<comment type="function">
    <text evidence="9 10">The RecF protein is involved in DNA metabolism; it is required for DNA replication and normal SOS inducibility. RecF binds preferentially to single-stranded, linear DNA. It also seems to bind ATP.</text>
</comment>
<feature type="binding site" evidence="9">
    <location>
        <begin position="30"/>
        <end position="37"/>
    </location>
    <ligand>
        <name>ATP</name>
        <dbReference type="ChEBI" id="CHEBI:30616"/>
    </ligand>
</feature>
<dbReference type="SUPFAM" id="SSF52540">
    <property type="entry name" value="P-loop containing nucleoside triphosphate hydrolases"/>
    <property type="match status" value="1"/>
</dbReference>
<keyword evidence="5 9" id="KW-0235">DNA replication</keyword>
<dbReference type="Gene3D" id="3.40.50.300">
    <property type="entry name" value="P-loop containing nucleotide triphosphate hydrolases"/>
    <property type="match status" value="1"/>
</dbReference>
<dbReference type="PANTHER" id="PTHR32182">
    <property type="entry name" value="DNA REPLICATION AND REPAIR PROTEIN RECF"/>
    <property type="match status" value="1"/>
</dbReference>
<evidence type="ECO:0000256" key="8">
    <source>
        <dbReference type="ARBA" id="ARBA00023125"/>
    </source>
</evidence>
<keyword evidence="4 9" id="KW-0963">Cytoplasm</keyword>
<evidence type="ECO:0000256" key="4">
    <source>
        <dbReference type="ARBA" id="ARBA00022490"/>
    </source>
</evidence>
<dbReference type="GO" id="GO:0003697">
    <property type="term" value="F:single-stranded DNA binding"/>
    <property type="evidence" value="ECO:0007669"/>
    <property type="project" value="UniProtKB-UniRule"/>
</dbReference>
<protein>
    <recommendedName>
        <fullName evidence="3 9">DNA replication and repair protein RecF</fullName>
    </recommendedName>
</protein>
<dbReference type="GO" id="GO:0005737">
    <property type="term" value="C:cytoplasm"/>
    <property type="evidence" value="ECO:0007669"/>
    <property type="project" value="UniProtKB-SubCell"/>
</dbReference>
<feature type="domain" description="RecF/RecN/SMC N-terminal" evidence="11">
    <location>
        <begin position="3"/>
        <end position="345"/>
    </location>
</feature>
<evidence type="ECO:0000313" key="12">
    <source>
        <dbReference type="EMBL" id="AZS29518.1"/>
    </source>
</evidence>
<dbReference type="HAMAP" id="MF_00365">
    <property type="entry name" value="RecF"/>
    <property type="match status" value="1"/>
</dbReference>
<evidence type="ECO:0000256" key="9">
    <source>
        <dbReference type="HAMAP-Rule" id="MF_00365"/>
    </source>
</evidence>